<keyword evidence="4" id="KW-1185">Reference proteome</keyword>
<dbReference type="InterPro" id="IPR036397">
    <property type="entry name" value="RNaseH_sf"/>
</dbReference>
<organism evidence="3 4">
    <name type="scientific">Megalops atlanticus</name>
    <name type="common">Tarpon</name>
    <name type="synonym">Clupea gigantea</name>
    <dbReference type="NCBI Taxonomy" id="7932"/>
    <lineage>
        <taxon>Eukaryota</taxon>
        <taxon>Metazoa</taxon>
        <taxon>Chordata</taxon>
        <taxon>Craniata</taxon>
        <taxon>Vertebrata</taxon>
        <taxon>Euteleostomi</taxon>
        <taxon>Actinopterygii</taxon>
        <taxon>Neopterygii</taxon>
        <taxon>Teleostei</taxon>
        <taxon>Elopiformes</taxon>
        <taxon>Megalopidae</taxon>
        <taxon>Megalops</taxon>
    </lineage>
</organism>
<dbReference type="InterPro" id="IPR012337">
    <property type="entry name" value="RNaseH-like_sf"/>
</dbReference>
<dbReference type="GO" id="GO:0003676">
    <property type="term" value="F:nucleic acid binding"/>
    <property type="evidence" value="ECO:0007669"/>
    <property type="project" value="InterPro"/>
</dbReference>
<comment type="caution">
    <text evidence="3">The sequence shown here is derived from an EMBL/GenBank/DDBJ whole genome shotgun (WGS) entry which is preliminary data.</text>
</comment>
<dbReference type="SUPFAM" id="SSF53098">
    <property type="entry name" value="Ribonuclease H-like"/>
    <property type="match status" value="1"/>
</dbReference>
<dbReference type="Gene3D" id="3.30.420.10">
    <property type="entry name" value="Ribonuclease H-like superfamily/Ribonuclease H"/>
    <property type="match status" value="1"/>
</dbReference>
<sequence>MFQPAVQHIKNEMPTAGYQMVKGRLKSMGIHVQWRRVTASMHQVDSLGILSRLTGLGCIVRRTYSVRGPLSVWHVDTNHKLIRYNIVFFGAVDGHSRKVMFLDAATNNRASTAFAHFRKATERHGIPSRVRGDQGAENVEIARYMFTVRGTDRGSFMSGKSVHNQRIECLWRDIGTCATSKYYNTHHSLNMDHLLDVSSRGRDIPSQTEGRPGGFCGRLEPPPTQNRRESNS</sequence>
<evidence type="ECO:0000313" key="4">
    <source>
        <dbReference type="Proteomes" id="UP001046870"/>
    </source>
</evidence>
<feature type="region of interest" description="Disordered" evidence="1">
    <location>
        <begin position="200"/>
        <end position="232"/>
    </location>
</feature>
<dbReference type="OrthoDB" id="2686689at2759"/>
<dbReference type="EMBL" id="JAFDVH010000024">
    <property type="protein sequence ID" value="KAG7455518.1"/>
    <property type="molecule type" value="Genomic_DNA"/>
</dbReference>
<accession>A0A9D3PDK3</accession>
<evidence type="ECO:0000313" key="3">
    <source>
        <dbReference type="EMBL" id="KAG7455518.1"/>
    </source>
</evidence>
<dbReference type="AlphaFoldDB" id="A0A9D3PDK3"/>
<dbReference type="InterPro" id="IPR001584">
    <property type="entry name" value="Integrase_cat-core"/>
</dbReference>
<dbReference type="Pfam" id="PF24764">
    <property type="entry name" value="rva_4"/>
    <property type="match status" value="1"/>
</dbReference>
<feature type="domain" description="Integrase catalytic" evidence="2">
    <location>
        <begin position="65"/>
        <end position="137"/>
    </location>
</feature>
<protein>
    <recommendedName>
        <fullName evidence="2">Integrase catalytic domain-containing protein</fullName>
    </recommendedName>
</protein>
<proteinExistence type="predicted"/>
<dbReference type="PROSITE" id="PS50994">
    <property type="entry name" value="INTEGRASE"/>
    <property type="match status" value="1"/>
</dbReference>
<reference evidence="3" key="1">
    <citation type="submission" date="2021-01" db="EMBL/GenBank/DDBJ databases">
        <authorList>
            <person name="Zahm M."/>
            <person name="Roques C."/>
            <person name="Cabau C."/>
            <person name="Klopp C."/>
            <person name="Donnadieu C."/>
            <person name="Jouanno E."/>
            <person name="Lampietro C."/>
            <person name="Louis A."/>
            <person name="Herpin A."/>
            <person name="Echchiki A."/>
            <person name="Berthelot C."/>
            <person name="Parey E."/>
            <person name="Roest-Crollius H."/>
            <person name="Braasch I."/>
            <person name="Postlethwait J."/>
            <person name="Bobe J."/>
            <person name="Montfort J."/>
            <person name="Bouchez O."/>
            <person name="Begum T."/>
            <person name="Mejri S."/>
            <person name="Adams A."/>
            <person name="Chen W.-J."/>
            <person name="Guiguen Y."/>
        </authorList>
    </citation>
    <scope>NUCLEOTIDE SEQUENCE</scope>
    <source>
        <strain evidence="3">YG-15Mar2019-1</strain>
        <tissue evidence="3">Brain</tissue>
    </source>
</reference>
<dbReference type="Proteomes" id="UP001046870">
    <property type="component" value="Chromosome 24"/>
</dbReference>
<dbReference type="PANTHER" id="PTHR46791:SF11">
    <property type="entry name" value="INTEGRASE CATALYTIC DOMAIN-CONTAINING PROTEIN"/>
    <property type="match status" value="1"/>
</dbReference>
<name>A0A9D3PDK3_MEGAT</name>
<dbReference type="GO" id="GO:0015074">
    <property type="term" value="P:DNA integration"/>
    <property type="evidence" value="ECO:0007669"/>
    <property type="project" value="InterPro"/>
</dbReference>
<dbReference type="PANTHER" id="PTHR46791">
    <property type="entry name" value="EXPRESSED PROTEIN"/>
    <property type="match status" value="1"/>
</dbReference>
<evidence type="ECO:0000256" key="1">
    <source>
        <dbReference type="SAM" id="MobiDB-lite"/>
    </source>
</evidence>
<evidence type="ECO:0000259" key="2">
    <source>
        <dbReference type="PROSITE" id="PS50994"/>
    </source>
</evidence>
<dbReference type="InterPro" id="IPR058913">
    <property type="entry name" value="Integrase_dom_put"/>
</dbReference>
<gene>
    <name evidence="3" type="ORF">MATL_G00257570</name>
</gene>